<dbReference type="AlphaFoldDB" id="A0A2W7MP85"/>
<dbReference type="Proteomes" id="UP000249239">
    <property type="component" value="Unassembled WGS sequence"/>
</dbReference>
<keyword evidence="4" id="KW-0418">Kinase</keyword>
<evidence type="ECO:0000256" key="3">
    <source>
        <dbReference type="ARBA" id="ARBA00022741"/>
    </source>
</evidence>
<dbReference type="Pfam" id="PF03618">
    <property type="entry name" value="Kinase-PPPase"/>
    <property type="match status" value="1"/>
</dbReference>
<dbReference type="EMBL" id="QKZK01000070">
    <property type="protein sequence ID" value="PZX09820.1"/>
    <property type="molecule type" value="Genomic_DNA"/>
</dbReference>
<keyword evidence="3" id="KW-0547">Nucleotide-binding</keyword>
<sequence>MEKISKNALVYVVSGGKGVAGHSMLQSLLVQYPENNIQVIIVPDVQTPEKADEAITKIIRTGGFVVHTLVTRDLRHYFINLCEINHIKHADMMGPMADFIEHDLGLQSINDPGLFHRINAPYFQRVEAIEYTMEHDDGLNPERLLDADVILTGVSRAGKTPLSIYMAMFGWKVANVPLVEGIQPPDELFKVDARRVFGLVISAEHLISHRHKRLAAMGQFPTDNYTDHHAVRKELLYANLIFERGGFTKINVTNKPIESTANEILQLISDRFGHRHQKLSL</sequence>
<comment type="caution">
    <text evidence="5">The sequence shown here is derived from an EMBL/GenBank/DDBJ whole genome shotgun (WGS) entry which is preliminary data.</text>
</comment>
<dbReference type="RefSeq" id="WP_111447265.1">
    <property type="nucleotide sequence ID" value="NZ_QKZK01000070.1"/>
</dbReference>
<name>A0A2W7MP85_9BACT</name>
<dbReference type="OrthoDB" id="9782201at2"/>
<dbReference type="InterPro" id="IPR005177">
    <property type="entry name" value="Kinase-pyrophosphorylase"/>
</dbReference>
<dbReference type="PANTHER" id="PTHR31756:SF3">
    <property type="entry name" value="PYRUVATE, PHOSPHATE DIKINASE REGULATORY PROTEIN 1, CHLOROPLASTIC"/>
    <property type="match status" value="1"/>
</dbReference>
<reference evidence="5 6" key="1">
    <citation type="submission" date="2018-06" db="EMBL/GenBank/DDBJ databases">
        <title>Genomic Encyclopedia of Archaeal and Bacterial Type Strains, Phase II (KMG-II): from individual species to whole genera.</title>
        <authorList>
            <person name="Goeker M."/>
        </authorList>
    </citation>
    <scope>NUCLEOTIDE SEQUENCE [LARGE SCALE GENOMIC DNA]</scope>
    <source>
        <strain evidence="5 6">DSM 6779</strain>
    </source>
</reference>
<organism evidence="5 6">
    <name type="scientific">Breznakibacter xylanolyticus</name>
    <dbReference type="NCBI Taxonomy" id="990"/>
    <lineage>
        <taxon>Bacteria</taxon>
        <taxon>Pseudomonadati</taxon>
        <taxon>Bacteroidota</taxon>
        <taxon>Bacteroidia</taxon>
        <taxon>Marinilabiliales</taxon>
        <taxon>Marinilabiliaceae</taxon>
        <taxon>Breznakibacter</taxon>
    </lineage>
</organism>
<evidence type="ECO:0008006" key="7">
    <source>
        <dbReference type="Google" id="ProtNLM"/>
    </source>
</evidence>
<keyword evidence="2" id="KW-0808">Transferase</keyword>
<gene>
    <name evidence="5" type="ORF">LX69_03508</name>
</gene>
<keyword evidence="6" id="KW-1185">Reference proteome</keyword>
<dbReference type="GO" id="GO:0005524">
    <property type="term" value="F:ATP binding"/>
    <property type="evidence" value="ECO:0007669"/>
    <property type="project" value="InterPro"/>
</dbReference>
<dbReference type="NCBIfam" id="NF003742">
    <property type="entry name" value="PRK05339.1"/>
    <property type="match status" value="1"/>
</dbReference>
<evidence type="ECO:0000256" key="1">
    <source>
        <dbReference type="ARBA" id="ARBA00022527"/>
    </source>
</evidence>
<evidence type="ECO:0000313" key="6">
    <source>
        <dbReference type="Proteomes" id="UP000249239"/>
    </source>
</evidence>
<evidence type="ECO:0000256" key="4">
    <source>
        <dbReference type="ARBA" id="ARBA00022777"/>
    </source>
</evidence>
<evidence type="ECO:0000313" key="5">
    <source>
        <dbReference type="EMBL" id="PZX09820.1"/>
    </source>
</evidence>
<proteinExistence type="predicted"/>
<accession>A0A2W7MP85</accession>
<evidence type="ECO:0000256" key="2">
    <source>
        <dbReference type="ARBA" id="ARBA00022679"/>
    </source>
</evidence>
<dbReference type="PANTHER" id="PTHR31756">
    <property type="entry name" value="PYRUVATE, PHOSPHATE DIKINASE REGULATORY PROTEIN 1, CHLOROPLASTIC"/>
    <property type="match status" value="1"/>
</dbReference>
<keyword evidence="1" id="KW-0723">Serine/threonine-protein kinase</keyword>
<protein>
    <recommendedName>
        <fullName evidence="7">Pyruvate, phosphate dikinase regulatory protein</fullName>
    </recommendedName>
</protein>
<dbReference type="GO" id="GO:0004674">
    <property type="term" value="F:protein serine/threonine kinase activity"/>
    <property type="evidence" value="ECO:0007669"/>
    <property type="project" value="UniProtKB-KW"/>
</dbReference>